<comment type="caution">
    <text evidence="4">The sequence shown here is derived from an EMBL/GenBank/DDBJ whole genome shotgun (WGS) entry which is preliminary data.</text>
</comment>
<organism evidence="4 5">
    <name type="scientific">Astathelohania contejeani</name>
    <dbReference type="NCBI Taxonomy" id="164912"/>
    <lineage>
        <taxon>Eukaryota</taxon>
        <taxon>Fungi</taxon>
        <taxon>Fungi incertae sedis</taxon>
        <taxon>Microsporidia</taxon>
        <taxon>Astathelohaniidae</taxon>
        <taxon>Astathelohania</taxon>
    </lineage>
</organism>
<dbReference type="Pfam" id="PF00583">
    <property type="entry name" value="Acetyltransf_1"/>
    <property type="match status" value="1"/>
</dbReference>
<keyword evidence="5" id="KW-1185">Reference proteome</keyword>
<evidence type="ECO:0000256" key="1">
    <source>
        <dbReference type="ARBA" id="ARBA00022679"/>
    </source>
</evidence>
<gene>
    <name evidence="4" type="primary">naa20</name>
    <name evidence="4" type="ORF">TCON_2248</name>
</gene>
<name>A0ABQ7HWK6_9MICR</name>
<feature type="domain" description="N-acetyltransferase" evidence="3">
    <location>
        <begin position="2"/>
        <end position="159"/>
    </location>
</feature>
<evidence type="ECO:0000313" key="4">
    <source>
        <dbReference type="EMBL" id="KAF7682526.1"/>
    </source>
</evidence>
<dbReference type="Gene3D" id="3.40.630.30">
    <property type="match status" value="1"/>
</dbReference>
<dbReference type="EMBL" id="SBIQ01000233">
    <property type="protein sequence ID" value="KAF7682526.1"/>
    <property type="molecule type" value="Genomic_DNA"/>
</dbReference>
<proteinExistence type="predicted"/>
<dbReference type="PANTHER" id="PTHR45910:SF1">
    <property type="entry name" value="N-ALPHA-ACETYLTRANSFERASE 20"/>
    <property type="match status" value="1"/>
</dbReference>
<dbReference type="Proteomes" id="UP001516464">
    <property type="component" value="Unassembled WGS sequence"/>
</dbReference>
<dbReference type="PROSITE" id="PS51186">
    <property type="entry name" value="GNAT"/>
    <property type="match status" value="1"/>
</dbReference>
<dbReference type="InterPro" id="IPR051646">
    <property type="entry name" value="NatB_acetyltransferase_subunit"/>
</dbReference>
<sequence length="177" mass="20976">MYEFDLFTPLDIFSLDLANLDAKTDNYTIAYYLYYLLNHGDECYKIQSHTKNTNEYFINKDIIYGYLIGKYEYNEEYYYGHVTALSIAPFYRRWGLGSALMGHLEMEDLSAVFIDLYVRVGNYSAIEFYKKRGYVIYRTITGYYTHPPENAYDMRKPLHKDRSCCIAPRKVISVHDL</sequence>
<protein>
    <submittedName>
        <fullName evidence="4">N-terminal acetyltransferase B complex catalytic subunit naa20</fullName>
    </submittedName>
</protein>
<dbReference type="InterPro" id="IPR016181">
    <property type="entry name" value="Acyl_CoA_acyltransferase"/>
</dbReference>
<dbReference type="PANTHER" id="PTHR45910">
    <property type="entry name" value="N-ALPHA-ACETYLTRANSFERASE 20"/>
    <property type="match status" value="1"/>
</dbReference>
<evidence type="ECO:0000313" key="5">
    <source>
        <dbReference type="Proteomes" id="UP001516464"/>
    </source>
</evidence>
<keyword evidence="1" id="KW-0808">Transferase</keyword>
<accession>A0ABQ7HWK6</accession>
<evidence type="ECO:0000256" key="2">
    <source>
        <dbReference type="ARBA" id="ARBA00023315"/>
    </source>
</evidence>
<reference evidence="4 5" key="1">
    <citation type="submission" date="2019-01" db="EMBL/GenBank/DDBJ databases">
        <title>Genomes sequencing and comparative genomics of infectious freshwater microsporidia, Cucumispora dikerogammari and Thelohania contejeani.</title>
        <authorList>
            <person name="Cormier A."/>
            <person name="Giraud I."/>
            <person name="Wattier R."/>
            <person name="Teixeira M."/>
            <person name="Grandjean F."/>
            <person name="Rigaud T."/>
            <person name="Cordaux R."/>
        </authorList>
    </citation>
    <scope>NUCLEOTIDE SEQUENCE [LARGE SCALE GENOMIC DNA]</scope>
    <source>
        <strain evidence="4">T1</strain>
        <tissue evidence="4">Spores</tissue>
    </source>
</reference>
<dbReference type="SUPFAM" id="SSF55729">
    <property type="entry name" value="Acyl-CoA N-acyltransferases (Nat)"/>
    <property type="match status" value="1"/>
</dbReference>
<dbReference type="InterPro" id="IPR000182">
    <property type="entry name" value="GNAT_dom"/>
</dbReference>
<evidence type="ECO:0000259" key="3">
    <source>
        <dbReference type="PROSITE" id="PS51186"/>
    </source>
</evidence>
<keyword evidence="2" id="KW-0012">Acyltransferase</keyword>